<dbReference type="Pfam" id="PF13508">
    <property type="entry name" value="Acetyltransf_7"/>
    <property type="match status" value="1"/>
</dbReference>
<dbReference type="Proteomes" id="UP000626109">
    <property type="component" value="Unassembled WGS sequence"/>
</dbReference>
<keyword evidence="2" id="KW-0812">Transmembrane</keyword>
<gene>
    <name evidence="4" type="ORF">PGLA1383_LOCUS13467</name>
    <name evidence="5" type="ORF">PGLA2088_LOCUS37103</name>
</gene>
<dbReference type="InterPro" id="IPR000182">
    <property type="entry name" value="GNAT_dom"/>
</dbReference>
<evidence type="ECO:0000259" key="3">
    <source>
        <dbReference type="PROSITE" id="PS51186"/>
    </source>
</evidence>
<comment type="caution">
    <text evidence="5">The sequence shown here is derived from an EMBL/GenBank/DDBJ whole genome shotgun (WGS) entry which is preliminary data.</text>
</comment>
<dbReference type="InterPro" id="IPR050769">
    <property type="entry name" value="NAT_camello-type"/>
</dbReference>
<dbReference type="PROSITE" id="PS51186">
    <property type="entry name" value="GNAT"/>
    <property type="match status" value="1"/>
</dbReference>
<evidence type="ECO:0000256" key="1">
    <source>
        <dbReference type="ARBA" id="ARBA00022679"/>
    </source>
</evidence>
<proteinExistence type="predicted"/>
<keyword evidence="7" id="KW-1185">Reference proteome</keyword>
<reference evidence="5" key="1">
    <citation type="submission" date="2021-02" db="EMBL/GenBank/DDBJ databases">
        <authorList>
            <person name="Dougan E. K."/>
            <person name="Rhodes N."/>
            <person name="Thang M."/>
            <person name="Chan C."/>
        </authorList>
    </citation>
    <scope>NUCLEOTIDE SEQUENCE</scope>
</reference>
<feature type="domain" description="N-acetyltransferase" evidence="3">
    <location>
        <begin position="119"/>
        <end position="275"/>
    </location>
</feature>
<keyword evidence="2" id="KW-0472">Membrane</keyword>
<dbReference type="PANTHER" id="PTHR13947">
    <property type="entry name" value="GNAT FAMILY N-ACETYLTRANSFERASE"/>
    <property type="match status" value="1"/>
</dbReference>
<dbReference type="InterPro" id="IPR016181">
    <property type="entry name" value="Acyl_CoA_acyltransferase"/>
</dbReference>
<feature type="transmembrane region" description="Helical" evidence="2">
    <location>
        <begin position="76"/>
        <end position="100"/>
    </location>
</feature>
<keyword evidence="2" id="KW-1133">Transmembrane helix</keyword>
<evidence type="ECO:0000256" key="2">
    <source>
        <dbReference type="SAM" id="Phobius"/>
    </source>
</evidence>
<dbReference type="PANTHER" id="PTHR13947:SF37">
    <property type="entry name" value="LD18367P"/>
    <property type="match status" value="1"/>
</dbReference>
<accession>A0A813KQC3</accession>
<organism evidence="5 6">
    <name type="scientific">Polarella glacialis</name>
    <name type="common">Dinoflagellate</name>
    <dbReference type="NCBI Taxonomy" id="89957"/>
    <lineage>
        <taxon>Eukaryota</taxon>
        <taxon>Sar</taxon>
        <taxon>Alveolata</taxon>
        <taxon>Dinophyceae</taxon>
        <taxon>Suessiales</taxon>
        <taxon>Suessiaceae</taxon>
        <taxon>Polarella</taxon>
    </lineage>
</organism>
<dbReference type="Gene3D" id="3.40.630.30">
    <property type="match status" value="1"/>
</dbReference>
<dbReference type="AlphaFoldDB" id="A0A813KQC3"/>
<evidence type="ECO:0000313" key="4">
    <source>
        <dbReference type="EMBL" id="CAE8594945.1"/>
    </source>
</evidence>
<dbReference type="CDD" id="cd04301">
    <property type="entry name" value="NAT_SF"/>
    <property type="match status" value="1"/>
</dbReference>
<sequence length="280" mass="31065">MASMAALLTVRPFCRADQAQAQAIYSKTWSGMRFSHVSEAVFSFGGLVLLTAATIAADLVLVAATRAWNLNAGSLVCLRCCAPVLGGLPVVLVLTCYSQLCTWMFIDESMALGVGSLHAHCSSSESSSDPELAVRRKCWVVESKAAHEDAEQRLIGFIVVRTSTADAEEQWLCPRNRKRDDSRQRHGLAVVEWLVVDEDFQRKGAARMLLKTAEAHCRSLPDRLGRNFYGHLRLVVSSCSVDAILFYKQMGFFTEQASSCSWFGSQEFHIAKYLDQDEQK</sequence>
<dbReference type="GO" id="GO:0008080">
    <property type="term" value="F:N-acetyltransferase activity"/>
    <property type="evidence" value="ECO:0007669"/>
    <property type="project" value="InterPro"/>
</dbReference>
<dbReference type="Proteomes" id="UP000654075">
    <property type="component" value="Unassembled WGS sequence"/>
</dbReference>
<keyword evidence="1" id="KW-0808">Transferase</keyword>
<name>A0A813KQC3_POLGL</name>
<protein>
    <recommendedName>
        <fullName evidence="3">N-acetyltransferase domain-containing protein</fullName>
    </recommendedName>
</protein>
<evidence type="ECO:0000313" key="7">
    <source>
        <dbReference type="Proteomes" id="UP000654075"/>
    </source>
</evidence>
<evidence type="ECO:0000313" key="6">
    <source>
        <dbReference type="Proteomes" id="UP000626109"/>
    </source>
</evidence>
<dbReference type="EMBL" id="CAJNNW010032356">
    <property type="protein sequence ID" value="CAE8712595.1"/>
    <property type="molecule type" value="Genomic_DNA"/>
</dbReference>
<feature type="transmembrane region" description="Helical" evidence="2">
    <location>
        <begin position="40"/>
        <end position="64"/>
    </location>
</feature>
<dbReference type="EMBL" id="CAJNNV010007442">
    <property type="protein sequence ID" value="CAE8594945.1"/>
    <property type="molecule type" value="Genomic_DNA"/>
</dbReference>
<evidence type="ECO:0000313" key="5">
    <source>
        <dbReference type="EMBL" id="CAE8712595.1"/>
    </source>
</evidence>
<dbReference type="SUPFAM" id="SSF55729">
    <property type="entry name" value="Acyl-CoA N-acyltransferases (Nat)"/>
    <property type="match status" value="1"/>
</dbReference>